<feature type="region of interest" description="Disordered" evidence="1">
    <location>
        <begin position="13"/>
        <end position="46"/>
    </location>
</feature>
<dbReference type="Proteomes" id="UP001153714">
    <property type="component" value="Chromosome 10"/>
</dbReference>
<feature type="region of interest" description="Disordered" evidence="1">
    <location>
        <begin position="214"/>
        <end position="235"/>
    </location>
</feature>
<dbReference type="OrthoDB" id="6250271at2759"/>
<feature type="region of interest" description="Disordered" evidence="1">
    <location>
        <begin position="328"/>
        <end position="360"/>
    </location>
</feature>
<reference evidence="2" key="1">
    <citation type="submission" date="2021-12" db="EMBL/GenBank/DDBJ databases">
        <authorList>
            <person name="King R."/>
        </authorList>
    </citation>
    <scope>NUCLEOTIDE SEQUENCE</scope>
</reference>
<organism evidence="2 3">
    <name type="scientific">Diatraea saccharalis</name>
    <name type="common">sugarcane borer</name>
    <dbReference type="NCBI Taxonomy" id="40085"/>
    <lineage>
        <taxon>Eukaryota</taxon>
        <taxon>Metazoa</taxon>
        <taxon>Ecdysozoa</taxon>
        <taxon>Arthropoda</taxon>
        <taxon>Hexapoda</taxon>
        <taxon>Insecta</taxon>
        <taxon>Pterygota</taxon>
        <taxon>Neoptera</taxon>
        <taxon>Endopterygota</taxon>
        <taxon>Lepidoptera</taxon>
        <taxon>Glossata</taxon>
        <taxon>Ditrysia</taxon>
        <taxon>Pyraloidea</taxon>
        <taxon>Crambidae</taxon>
        <taxon>Crambinae</taxon>
        <taxon>Diatraea</taxon>
    </lineage>
</organism>
<sequence>MLISDKSEVVEDCAPSLASGRQSQRFGNKSKVAPLPADGSTAGAGAGVGAEGGVSLMSDHLRARSPGRSGVAWPAHTIPARVKQLSWDERPQRYRTAHYIKCTFAGQRAGGARHGRDRLRPLRPHEPDRLLLTERPQHPTPDGSEHDRAYTVNEEPQHEYIPLQNVSHPHRYPEPIDMLNMPDHPITNSRYEPNQRLNVNCTSPENVARIRYKSSPDETKSILSFDSKKQNNRDKYPSRDMIAELNERHFNLATPNAIHPFSVASGPPTHYPVEIVPIQVISPRHRSPIKKQTKAKHPKTLPPTNKHAARQTRPEPIAYIPVKMNHPPLNPDFLSVTPKQTDKPRAPKRPTPPGRAAPPLEYISIPVVGNTSHYQTRPVHQSPSKQARNTEVPFDRAPSAPRLSSASIEASVEGETPPFASIDPRKLRAHRVSPLIFPRNYQRYRML</sequence>
<keyword evidence="3" id="KW-1185">Reference proteome</keyword>
<protein>
    <submittedName>
        <fullName evidence="2">Uncharacterized protein</fullName>
    </submittedName>
</protein>
<dbReference type="EMBL" id="OU893341">
    <property type="protein sequence ID" value="CAG9782648.1"/>
    <property type="molecule type" value="Genomic_DNA"/>
</dbReference>
<feature type="region of interest" description="Disordered" evidence="1">
    <location>
        <begin position="373"/>
        <end position="422"/>
    </location>
</feature>
<evidence type="ECO:0000313" key="2">
    <source>
        <dbReference type="EMBL" id="CAG9782648.1"/>
    </source>
</evidence>
<name>A0A9N9N0F7_9NEOP</name>
<evidence type="ECO:0000256" key="1">
    <source>
        <dbReference type="SAM" id="MobiDB-lite"/>
    </source>
</evidence>
<feature type="compositionally biased region" description="Basic and acidic residues" evidence="1">
    <location>
        <begin position="118"/>
        <end position="148"/>
    </location>
</feature>
<accession>A0A9N9N0F7</accession>
<proteinExistence type="predicted"/>
<feature type="region of interest" description="Disordered" evidence="1">
    <location>
        <begin position="285"/>
        <end position="312"/>
    </location>
</feature>
<feature type="compositionally biased region" description="Polar residues" evidence="1">
    <location>
        <begin position="373"/>
        <end position="389"/>
    </location>
</feature>
<feature type="compositionally biased region" description="Low complexity" evidence="1">
    <location>
        <begin position="396"/>
        <end position="407"/>
    </location>
</feature>
<feature type="compositionally biased region" description="Basic residues" evidence="1">
    <location>
        <begin position="285"/>
        <end position="299"/>
    </location>
</feature>
<feature type="region of interest" description="Disordered" evidence="1">
    <location>
        <begin position="109"/>
        <end position="148"/>
    </location>
</feature>
<gene>
    <name evidence="2" type="ORF">DIATSA_LOCUS890</name>
</gene>
<reference evidence="2" key="2">
    <citation type="submission" date="2022-10" db="EMBL/GenBank/DDBJ databases">
        <authorList>
            <consortium name="ENA_rothamsted_submissions"/>
            <consortium name="culmorum"/>
            <person name="King R."/>
        </authorList>
    </citation>
    <scope>NUCLEOTIDE SEQUENCE</scope>
</reference>
<dbReference type="AlphaFoldDB" id="A0A9N9N0F7"/>
<evidence type="ECO:0000313" key="3">
    <source>
        <dbReference type="Proteomes" id="UP001153714"/>
    </source>
</evidence>